<name>A0A9W6KWD7_9ACTN</name>
<dbReference type="AlphaFoldDB" id="A0A9W6KWD7"/>
<protein>
    <submittedName>
        <fullName evidence="1">Uncharacterized protein</fullName>
    </submittedName>
</protein>
<reference evidence="1" key="2">
    <citation type="submission" date="2023-01" db="EMBL/GenBank/DDBJ databases">
        <authorList>
            <person name="Sun Q."/>
            <person name="Evtushenko L."/>
        </authorList>
    </citation>
    <scope>NUCLEOTIDE SEQUENCE</scope>
    <source>
        <strain evidence="1">VKM Ac-1321</strain>
    </source>
</reference>
<accession>A0A9W6KWD7</accession>
<gene>
    <name evidence="1" type="ORF">GCM10017581_103050</name>
</gene>
<evidence type="ECO:0000313" key="2">
    <source>
        <dbReference type="Proteomes" id="UP001143480"/>
    </source>
</evidence>
<dbReference type="EMBL" id="BSFP01000157">
    <property type="protein sequence ID" value="GLL08538.1"/>
    <property type="molecule type" value="Genomic_DNA"/>
</dbReference>
<reference evidence="1" key="1">
    <citation type="journal article" date="2014" name="Int. J. Syst. Evol. Microbiol.">
        <title>Complete genome sequence of Corynebacterium casei LMG S-19264T (=DSM 44701T), isolated from a smear-ripened cheese.</title>
        <authorList>
            <consortium name="US DOE Joint Genome Institute (JGI-PGF)"/>
            <person name="Walter F."/>
            <person name="Albersmeier A."/>
            <person name="Kalinowski J."/>
            <person name="Ruckert C."/>
        </authorList>
    </citation>
    <scope>NUCLEOTIDE SEQUENCE</scope>
    <source>
        <strain evidence="1">VKM Ac-1321</strain>
    </source>
</reference>
<dbReference type="RefSeq" id="WP_261964886.1">
    <property type="nucleotide sequence ID" value="NZ_BAAAXA010000001.1"/>
</dbReference>
<comment type="caution">
    <text evidence="1">The sequence shown here is derived from an EMBL/GenBank/DDBJ whole genome shotgun (WGS) entry which is preliminary data.</text>
</comment>
<evidence type="ECO:0000313" key="1">
    <source>
        <dbReference type="EMBL" id="GLL08538.1"/>
    </source>
</evidence>
<proteinExistence type="predicted"/>
<dbReference type="Proteomes" id="UP001143480">
    <property type="component" value="Unassembled WGS sequence"/>
</dbReference>
<organism evidence="1 2">
    <name type="scientific">Dactylosporangium matsuzakiense</name>
    <dbReference type="NCBI Taxonomy" id="53360"/>
    <lineage>
        <taxon>Bacteria</taxon>
        <taxon>Bacillati</taxon>
        <taxon>Actinomycetota</taxon>
        <taxon>Actinomycetes</taxon>
        <taxon>Micromonosporales</taxon>
        <taxon>Micromonosporaceae</taxon>
        <taxon>Dactylosporangium</taxon>
    </lineage>
</organism>
<sequence>MASVAECRPGRPARIRDMIRRYQHTTGRTVTAGSALAALIAS</sequence>
<keyword evidence="2" id="KW-1185">Reference proteome</keyword>